<dbReference type="SMART" id="SM00014">
    <property type="entry name" value="acidPPc"/>
    <property type="match status" value="1"/>
</dbReference>
<dbReference type="Pfam" id="PF01569">
    <property type="entry name" value="PAP2"/>
    <property type="match status" value="1"/>
</dbReference>
<dbReference type="SUPFAM" id="SSF48317">
    <property type="entry name" value="Acid phosphatase/Vanadium-dependent haloperoxidase"/>
    <property type="match status" value="1"/>
</dbReference>
<feature type="transmembrane region" description="Helical" evidence="1">
    <location>
        <begin position="26"/>
        <end position="48"/>
    </location>
</feature>
<name>A0A1I7FVP5_9FLAO</name>
<reference evidence="4" key="1">
    <citation type="submission" date="2016-10" db="EMBL/GenBank/DDBJ databases">
        <authorList>
            <person name="Varghese N."/>
            <person name="Submissions S."/>
        </authorList>
    </citation>
    <scope>NUCLEOTIDE SEQUENCE [LARGE SCALE GENOMIC DNA]</scope>
    <source>
        <strain evidence="4">CGMCC 1.12333</strain>
    </source>
</reference>
<dbReference type="InterPro" id="IPR000326">
    <property type="entry name" value="PAP2/HPO"/>
</dbReference>
<dbReference type="STRING" id="1224947.SAMN05216480_102276"/>
<evidence type="ECO:0000313" key="4">
    <source>
        <dbReference type="Proteomes" id="UP000199138"/>
    </source>
</evidence>
<keyword evidence="1" id="KW-0472">Membrane</keyword>
<dbReference type="AlphaFoldDB" id="A0A1I7FVP5"/>
<evidence type="ECO:0000256" key="1">
    <source>
        <dbReference type="SAM" id="Phobius"/>
    </source>
</evidence>
<dbReference type="EMBL" id="FPBK01000002">
    <property type="protein sequence ID" value="SFU40223.1"/>
    <property type="molecule type" value="Genomic_DNA"/>
</dbReference>
<dbReference type="RefSeq" id="WP_093024005.1">
    <property type="nucleotide sequence ID" value="NZ_FPBK01000002.1"/>
</dbReference>
<dbReference type="Proteomes" id="UP000199138">
    <property type="component" value="Unassembled WGS sequence"/>
</dbReference>
<dbReference type="InterPro" id="IPR036938">
    <property type="entry name" value="PAP2/HPO_sf"/>
</dbReference>
<organism evidence="3 4">
    <name type="scientific">Pustulibacterium marinum</name>
    <dbReference type="NCBI Taxonomy" id="1224947"/>
    <lineage>
        <taxon>Bacteria</taxon>
        <taxon>Pseudomonadati</taxon>
        <taxon>Bacteroidota</taxon>
        <taxon>Flavobacteriia</taxon>
        <taxon>Flavobacteriales</taxon>
        <taxon>Flavobacteriaceae</taxon>
        <taxon>Pustulibacterium</taxon>
    </lineage>
</organism>
<dbReference type="PANTHER" id="PTHR14969:SF13">
    <property type="entry name" value="AT30094P"/>
    <property type="match status" value="1"/>
</dbReference>
<proteinExistence type="predicted"/>
<evidence type="ECO:0000259" key="2">
    <source>
        <dbReference type="SMART" id="SM00014"/>
    </source>
</evidence>
<keyword evidence="4" id="KW-1185">Reference proteome</keyword>
<feature type="transmembrane region" description="Helical" evidence="1">
    <location>
        <begin position="106"/>
        <end position="126"/>
    </location>
</feature>
<feature type="transmembrane region" description="Helical" evidence="1">
    <location>
        <begin position="159"/>
        <end position="177"/>
    </location>
</feature>
<keyword evidence="1" id="KW-1133">Transmembrane helix</keyword>
<sequence>MLKRITEYDTDLLIYLNNLGSEHQDLFWLLVTRIIFWIPLYIFFFYLVFRKNSRREAFRVVYTLVAMLAATFGLTQLVKNFVLRARPVNNERVFESLRVMIQPVDYSFFSGHACNSFAITTLFYLFLRKKIPFAWTFYLWPCIFSYSRIYLGVHFPSDVFVGAIVGITMAIFFYWLHKMLTIRIDKKNLQA</sequence>
<dbReference type="OrthoDB" id="9789113at2"/>
<dbReference type="Gene3D" id="1.20.144.10">
    <property type="entry name" value="Phosphatidic acid phosphatase type 2/haloperoxidase"/>
    <property type="match status" value="2"/>
</dbReference>
<dbReference type="PANTHER" id="PTHR14969">
    <property type="entry name" value="SPHINGOSINE-1-PHOSPHATE PHOSPHOHYDROLASE"/>
    <property type="match status" value="1"/>
</dbReference>
<feature type="transmembrane region" description="Helical" evidence="1">
    <location>
        <begin position="60"/>
        <end position="78"/>
    </location>
</feature>
<protein>
    <submittedName>
        <fullName evidence="3">Undecaprenyl-diphosphatase</fullName>
    </submittedName>
</protein>
<gene>
    <name evidence="3" type="ORF">SAMN05216480_102276</name>
</gene>
<keyword evidence="1" id="KW-0812">Transmembrane</keyword>
<evidence type="ECO:0000313" key="3">
    <source>
        <dbReference type="EMBL" id="SFU40223.1"/>
    </source>
</evidence>
<feature type="domain" description="Phosphatidic acid phosphatase type 2/haloperoxidase" evidence="2">
    <location>
        <begin position="60"/>
        <end position="174"/>
    </location>
</feature>
<accession>A0A1I7FVP5</accession>
<feature type="transmembrane region" description="Helical" evidence="1">
    <location>
        <begin position="133"/>
        <end position="153"/>
    </location>
</feature>